<dbReference type="Gene3D" id="3.30.2020.30">
    <property type="match status" value="1"/>
</dbReference>
<dbReference type="EMBL" id="LT629762">
    <property type="protein sequence ID" value="SDT58185.1"/>
    <property type="molecule type" value="Genomic_DNA"/>
</dbReference>
<sequence>MNPLAVGNSQSRQQLRLNWPDGREQLLDHAELRRQCPCSQCRAFRLQGLTVKVDSRIRLVELNSQGYGLQLIFSDGHERGIYPWAYLSALPSILASSPTRKNASPRAKSHVT</sequence>
<dbReference type="InterPro" id="IPR038492">
    <property type="entry name" value="GBBH-like_N_sf"/>
</dbReference>
<dbReference type="PANTHER" id="PTHR35303:SF8">
    <property type="entry name" value="GAMMA-BUTYROBETAINE HYDROXYLASE-LIKE N-TERMINAL DOMAIN-CONTAINING PROTEIN"/>
    <property type="match status" value="1"/>
</dbReference>
<evidence type="ECO:0000313" key="5">
    <source>
        <dbReference type="Proteomes" id="UP000198481"/>
    </source>
</evidence>
<evidence type="ECO:0000256" key="2">
    <source>
        <dbReference type="ARBA" id="ARBA00023004"/>
    </source>
</evidence>
<reference evidence="4 5" key="1">
    <citation type="submission" date="2016-10" db="EMBL/GenBank/DDBJ databases">
        <authorList>
            <person name="de Groot N.N."/>
        </authorList>
    </citation>
    <scope>NUCLEOTIDE SEQUENCE [LARGE SCALE GENOMIC DNA]</scope>
    <source>
        <strain evidence="4 5">LMG 26867</strain>
    </source>
</reference>
<evidence type="ECO:0000259" key="3">
    <source>
        <dbReference type="Pfam" id="PF06155"/>
    </source>
</evidence>
<dbReference type="InterPro" id="IPR010376">
    <property type="entry name" value="GBBH-like_N"/>
</dbReference>
<dbReference type="PANTHER" id="PTHR35303">
    <property type="entry name" value="OS02G0197800 PROTEIN"/>
    <property type="match status" value="1"/>
</dbReference>
<dbReference type="RefSeq" id="WP_092280660.1">
    <property type="nucleotide sequence ID" value="NZ_LT629762.1"/>
</dbReference>
<evidence type="ECO:0000256" key="1">
    <source>
        <dbReference type="ARBA" id="ARBA00022723"/>
    </source>
</evidence>
<keyword evidence="2" id="KW-0408">Iron</keyword>
<feature type="domain" description="Gamma-butyrobetaine hydroxylase-like N-terminal" evidence="3">
    <location>
        <begin position="9"/>
        <end position="87"/>
    </location>
</feature>
<dbReference type="GO" id="GO:0046872">
    <property type="term" value="F:metal ion binding"/>
    <property type="evidence" value="ECO:0007669"/>
    <property type="project" value="UniProtKB-KW"/>
</dbReference>
<dbReference type="STRING" id="1148509.SAMN05216222_5230"/>
<protein>
    <submittedName>
        <fullName evidence="4">DUF971 family protein</fullName>
    </submittedName>
</protein>
<gene>
    <name evidence="4" type="ORF">SAMN05216222_5230</name>
</gene>
<keyword evidence="1" id="KW-0479">Metal-binding</keyword>
<dbReference type="AlphaFoldDB" id="A0A1H2BIU7"/>
<proteinExistence type="predicted"/>
<accession>A0A1H2BIU7</accession>
<dbReference type="Proteomes" id="UP000198481">
    <property type="component" value="Chromosome I"/>
</dbReference>
<name>A0A1H2BIU7_9PSED</name>
<evidence type="ECO:0000313" key="4">
    <source>
        <dbReference type="EMBL" id="SDT58185.1"/>
    </source>
</evidence>
<organism evidence="4 5">
    <name type="scientific">Pseudomonas prosekii</name>
    <dbReference type="NCBI Taxonomy" id="1148509"/>
    <lineage>
        <taxon>Bacteria</taxon>
        <taxon>Pseudomonadati</taxon>
        <taxon>Pseudomonadota</taxon>
        <taxon>Gammaproteobacteria</taxon>
        <taxon>Pseudomonadales</taxon>
        <taxon>Pseudomonadaceae</taxon>
        <taxon>Pseudomonas</taxon>
    </lineage>
</organism>
<dbReference type="Pfam" id="PF06155">
    <property type="entry name" value="GBBH-like_N"/>
    <property type="match status" value="1"/>
</dbReference>